<sequence length="67" mass="6807">MSPVGPSGPRVHHGNGPEPDEASGPTPVRLIPPRPSAVHIRDSKNADGPALTVSPAAWAGSLGRIGR</sequence>
<dbReference type="EMBL" id="JBHSKN010000020">
    <property type="protein sequence ID" value="MFC5242769.1"/>
    <property type="molecule type" value="Genomic_DNA"/>
</dbReference>
<dbReference type="Proteomes" id="UP001596035">
    <property type="component" value="Unassembled WGS sequence"/>
</dbReference>
<gene>
    <name evidence="3" type="ORF">ACFPWV_23110</name>
</gene>
<feature type="domain" description="DUF397" evidence="2">
    <location>
        <begin position="33"/>
        <end position="60"/>
    </location>
</feature>
<evidence type="ECO:0000313" key="3">
    <source>
        <dbReference type="EMBL" id="MFC5242769.1"/>
    </source>
</evidence>
<keyword evidence="4" id="KW-1185">Reference proteome</keyword>
<dbReference type="Pfam" id="PF04149">
    <property type="entry name" value="DUF397"/>
    <property type="match status" value="1"/>
</dbReference>
<dbReference type="InterPro" id="IPR007278">
    <property type="entry name" value="DUF397"/>
</dbReference>
<evidence type="ECO:0000256" key="1">
    <source>
        <dbReference type="SAM" id="MobiDB-lite"/>
    </source>
</evidence>
<organism evidence="3 4">
    <name type="scientific">Streptomyces atrovirens</name>
    <dbReference type="NCBI Taxonomy" id="285556"/>
    <lineage>
        <taxon>Bacteria</taxon>
        <taxon>Bacillati</taxon>
        <taxon>Actinomycetota</taxon>
        <taxon>Actinomycetes</taxon>
        <taxon>Kitasatosporales</taxon>
        <taxon>Streptomycetaceae</taxon>
        <taxon>Streptomyces</taxon>
    </lineage>
</organism>
<dbReference type="RefSeq" id="WP_344560738.1">
    <property type="nucleotide sequence ID" value="NZ_BAAATG010000019.1"/>
</dbReference>
<reference evidence="4" key="1">
    <citation type="journal article" date="2019" name="Int. J. Syst. Evol. Microbiol.">
        <title>The Global Catalogue of Microorganisms (GCM) 10K type strain sequencing project: providing services to taxonomists for standard genome sequencing and annotation.</title>
        <authorList>
            <consortium name="The Broad Institute Genomics Platform"/>
            <consortium name="The Broad Institute Genome Sequencing Center for Infectious Disease"/>
            <person name="Wu L."/>
            <person name="Ma J."/>
        </authorList>
    </citation>
    <scope>NUCLEOTIDE SEQUENCE [LARGE SCALE GENOMIC DNA]</scope>
    <source>
        <strain evidence="4">CGMCC 4.7131</strain>
    </source>
</reference>
<protein>
    <submittedName>
        <fullName evidence="3">DUF397 domain-containing protein</fullName>
    </submittedName>
</protein>
<name>A0ABW0DYV5_9ACTN</name>
<comment type="caution">
    <text evidence="3">The sequence shown here is derived from an EMBL/GenBank/DDBJ whole genome shotgun (WGS) entry which is preliminary data.</text>
</comment>
<accession>A0ABW0DYV5</accession>
<proteinExistence type="predicted"/>
<evidence type="ECO:0000259" key="2">
    <source>
        <dbReference type="Pfam" id="PF04149"/>
    </source>
</evidence>
<evidence type="ECO:0000313" key="4">
    <source>
        <dbReference type="Proteomes" id="UP001596035"/>
    </source>
</evidence>
<feature type="region of interest" description="Disordered" evidence="1">
    <location>
        <begin position="1"/>
        <end position="67"/>
    </location>
</feature>